<comment type="subunit">
    <text evidence="15">Monomer and homodimer. Part of the essential Sec protein translocation apparatus which comprises SecA, SecYEG and auxiliary proteins SecDF. Other proteins may also be involved.</text>
</comment>
<keyword evidence="14 15" id="KW-0472">Membrane</keyword>
<dbReference type="Pfam" id="PF02810">
    <property type="entry name" value="SEC-C"/>
    <property type="match status" value="1"/>
</dbReference>
<dbReference type="InterPro" id="IPR014001">
    <property type="entry name" value="Helicase_ATP-bd"/>
</dbReference>
<evidence type="ECO:0000259" key="20">
    <source>
        <dbReference type="PROSITE" id="PS51196"/>
    </source>
</evidence>
<evidence type="ECO:0000256" key="4">
    <source>
        <dbReference type="ARBA" id="ARBA00022448"/>
    </source>
</evidence>
<dbReference type="GO" id="GO:0043952">
    <property type="term" value="P:protein transport by the Sec complex"/>
    <property type="evidence" value="ECO:0007669"/>
    <property type="project" value="TreeGrafter"/>
</dbReference>
<dbReference type="HAMAP" id="MF_01382">
    <property type="entry name" value="SecA"/>
    <property type="match status" value="1"/>
</dbReference>
<comment type="catalytic activity">
    <reaction evidence="15">
        <text>ATP + H2O + cellular proteinSide 1 = ADP + phosphate + cellular proteinSide 2.</text>
        <dbReference type="EC" id="7.4.2.8"/>
    </reaction>
</comment>
<dbReference type="Gene3D" id="1.10.3060.10">
    <property type="entry name" value="Helical scaffold and wing domains of SecA"/>
    <property type="match status" value="1"/>
</dbReference>
<dbReference type="SMART" id="SM00957">
    <property type="entry name" value="SecA_DEAD"/>
    <property type="match status" value="1"/>
</dbReference>
<dbReference type="EC" id="7.4.2.8" evidence="15"/>
<keyword evidence="8 15" id="KW-0547">Nucleotide-binding</keyword>
<feature type="domain" description="Helicase C-terminal" evidence="19">
    <location>
        <begin position="461"/>
        <end position="628"/>
    </location>
</feature>
<dbReference type="NCBIfam" id="NF009538">
    <property type="entry name" value="PRK12904.1"/>
    <property type="match status" value="1"/>
</dbReference>
<sequence length="958" mass="107394">MSFLTKIFGDPNAKVIKEIQPIVDKINSLESDLKALSDEALKAKTAEFKDRLSKGETLNDILPESFAVVREASRRATGMRHFDVQLIGGVALHRGQISEMRTGEGKTLVATLPIYLNALAGKGVHLVTVNDYLAKRDAVWMGKIYDFLGMSVGIIQQLGASFKYRSALANAPTSPSPSPRAGEGATDADATVIGKIKVGDEEVEQCTRREAYACDITYGTNNEFGFDYLRDNMAPSLSEMVQRPFYYAIVDEVDSILVDEARTPLIISAPAEEAADLYYKFADLVKRLKENEDFNIDEKMRSSTLTDAGLKKMEDWLGIGNIYAEGGMTMVHHVEQALRAHALFKRDRDYVVDNGEVVIVDEFTGRKMPGRRYSEGLHQAIEAQEGVKIQRESRTLATVTFQNYFRLYEKLSGMTGTAVTEAEEFGKIYNLEVVVIPTNHPNKRADRPDRIYRTEEAKWQAIAKEVKELQTKGQPVLIGTISVEKNEALSLYLDREGIKHEILNAKNHEREGEIIAQAGRPGAVTLATNMAGRGVDIILGGNPPEVEARDKVLNADGLFVIGTERHESRRIDNQLRGRAGRQGDPGATQFYLSTDDDLMRIFAGDRIKSVMQTLKVPDDMPIENKGITRIIESAQRKVEGFHFDTRKHLLEYDDVLNRHREVVYGKRRNVLDIFEQEKNALFGASSTVIPSEARADEESPLQRDGDFSPTATGIRNDSDVMVPRNDNKTLRDIIFEMLEQEIEQVVSFHTNAEERREWNMAEIKETVVTIFPLNSAEQEQLLHMSNGGTEKLQAVEARTKIIEYLFELAKKKYDEMLVSVVPDKAMLIEIEKQVLLRSIDNLWVEHLVAVDYLRTGIGLRGYGQRDPLVEYKKETYRMFNELLSLIQKEVVYTIYKVSAGIALAPSVMAKGNMILSGAGKEMAVTKTATKDAEGHKIGRNDPCYCGSGKKFKRCHGAE</sequence>
<keyword evidence="6 15" id="KW-0963">Cytoplasm</keyword>
<evidence type="ECO:0000256" key="17">
    <source>
        <dbReference type="SAM" id="MobiDB-lite"/>
    </source>
</evidence>
<dbReference type="InterPro" id="IPR011116">
    <property type="entry name" value="SecA_Wing/Scaffold"/>
</dbReference>
<dbReference type="AlphaFoldDB" id="A0A1F6NUM6"/>
<dbReference type="Gene3D" id="3.40.50.300">
    <property type="entry name" value="P-loop containing nucleotide triphosphate hydrolases"/>
    <property type="match status" value="3"/>
</dbReference>
<dbReference type="GO" id="GO:0017038">
    <property type="term" value="P:protein import"/>
    <property type="evidence" value="ECO:0007669"/>
    <property type="project" value="InterPro"/>
</dbReference>
<dbReference type="Proteomes" id="UP000177907">
    <property type="component" value="Unassembled WGS sequence"/>
</dbReference>
<evidence type="ECO:0000259" key="18">
    <source>
        <dbReference type="PROSITE" id="PS51192"/>
    </source>
</evidence>
<dbReference type="PRINTS" id="PR00906">
    <property type="entry name" value="SECA"/>
</dbReference>
<dbReference type="InterPro" id="IPR036670">
    <property type="entry name" value="SecA_X-link_sf"/>
</dbReference>
<comment type="caution">
    <text evidence="21">The sequence shown here is derived from an EMBL/GenBank/DDBJ whole genome shotgun (WGS) entry which is preliminary data.</text>
</comment>
<dbReference type="InterPro" id="IPR011130">
    <property type="entry name" value="SecA_preprotein_X-link_dom"/>
</dbReference>
<dbReference type="InterPro" id="IPR014018">
    <property type="entry name" value="SecA_motor_DEAD"/>
</dbReference>
<dbReference type="Pfam" id="PF07516">
    <property type="entry name" value="SecA_SW"/>
    <property type="match status" value="2"/>
</dbReference>
<comment type="cofactor">
    <cofactor evidence="1">
        <name>Zn(2+)</name>
        <dbReference type="ChEBI" id="CHEBI:29105"/>
    </cofactor>
</comment>
<dbReference type="InterPro" id="IPR011115">
    <property type="entry name" value="SecA_DEAD"/>
</dbReference>
<organism evidence="21 22">
    <name type="scientific">Candidatus Magasanikbacteria bacterium RIFOXYC2_FULL_42_28</name>
    <dbReference type="NCBI Taxonomy" id="1798704"/>
    <lineage>
        <taxon>Bacteria</taxon>
        <taxon>Candidatus Magasanikiibacteriota</taxon>
    </lineage>
</organism>
<dbReference type="InterPro" id="IPR044722">
    <property type="entry name" value="SecA_SF2_C"/>
</dbReference>
<evidence type="ECO:0000256" key="14">
    <source>
        <dbReference type="ARBA" id="ARBA00023136"/>
    </source>
</evidence>
<keyword evidence="5 15" id="KW-1003">Cell membrane</keyword>
<dbReference type="PROSITE" id="PS51196">
    <property type="entry name" value="SECA_MOTOR_DEAD"/>
    <property type="match status" value="1"/>
</dbReference>
<dbReference type="SUPFAM" id="SSF81886">
    <property type="entry name" value="Helical scaffold and wing domains of SecA"/>
    <property type="match status" value="2"/>
</dbReference>
<dbReference type="InterPro" id="IPR036266">
    <property type="entry name" value="SecA_Wing/Scaffold_sf"/>
</dbReference>
<evidence type="ECO:0000256" key="1">
    <source>
        <dbReference type="ARBA" id="ARBA00001947"/>
    </source>
</evidence>
<feature type="binding site" evidence="15">
    <location>
        <position position="85"/>
    </location>
    <ligand>
        <name>ATP</name>
        <dbReference type="ChEBI" id="CHEBI:30616"/>
    </ligand>
</feature>
<dbReference type="STRING" id="1798704.A3J93_03935"/>
<dbReference type="FunFam" id="3.40.50.300:FF:000429">
    <property type="entry name" value="Preprotein translocase subunit SecA"/>
    <property type="match status" value="1"/>
</dbReference>
<accession>A0A1F6NUM6</accession>
<dbReference type="CDD" id="cd17928">
    <property type="entry name" value="DEXDc_SecA"/>
    <property type="match status" value="1"/>
</dbReference>
<evidence type="ECO:0000256" key="5">
    <source>
        <dbReference type="ARBA" id="ARBA00022475"/>
    </source>
</evidence>
<dbReference type="Gene3D" id="3.10.450.50">
    <property type="match status" value="1"/>
</dbReference>
<evidence type="ECO:0000256" key="7">
    <source>
        <dbReference type="ARBA" id="ARBA00022723"/>
    </source>
</evidence>
<evidence type="ECO:0000256" key="10">
    <source>
        <dbReference type="ARBA" id="ARBA00022840"/>
    </source>
</evidence>
<feature type="binding site" evidence="15">
    <location>
        <begin position="103"/>
        <end position="107"/>
    </location>
    <ligand>
        <name>ATP</name>
        <dbReference type="ChEBI" id="CHEBI:30616"/>
    </ligand>
</feature>
<feature type="region of interest" description="Disordered" evidence="17">
    <location>
        <begin position="692"/>
        <end position="722"/>
    </location>
</feature>
<dbReference type="GO" id="GO:0005524">
    <property type="term" value="F:ATP binding"/>
    <property type="evidence" value="ECO:0007669"/>
    <property type="project" value="UniProtKB-UniRule"/>
</dbReference>
<evidence type="ECO:0000313" key="22">
    <source>
        <dbReference type="Proteomes" id="UP000177907"/>
    </source>
</evidence>
<dbReference type="EMBL" id="MFQZ01000010">
    <property type="protein sequence ID" value="OGH87642.1"/>
    <property type="molecule type" value="Genomic_DNA"/>
</dbReference>
<evidence type="ECO:0000256" key="15">
    <source>
        <dbReference type="HAMAP-Rule" id="MF_01382"/>
    </source>
</evidence>
<evidence type="ECO:0000256" key="13">
    <source>
        <dbReference type="ARBA" id="ARBA00023010"/>
    </source>
</evidence>
<dbReference type="InterPro" id="IPR027417">
    <property type="entry name" value="P-loop_NTPase"/>
</dbReference>
<dbReference type="GO" id="GO:0031522">
    <property type="term" value="C:cell envelope Sec protein transport complex"/>
    <property type="evidence" value="ECO:0007669"/>
    <property type="project" value="TreeGrafter"/>
</dbReference>
<name>A0A1F6NUM6_9BACT</name>
<dbReference type="Pfam" id="PF21090">
    <property type="entry name" value="P-loop_SecA"/>
    <property type="match status" value="2"/>
</dbReference>
<keyword evidence="12 15" id="KW-1278">Translocase</keyword>
<dbReference type="GO" id="GO:0005886">
    <property type="term" value="C:plasma membrane"/>
    <property type="evidence" value="ECO:0007669"/>
    <property type="project" value="UniProtKB-SubCell"/>
</dbReference>
<dbReference type="SUPFAM" id="SSF52540">
    <property type="entry name" value="P-loop containing nucleoside triphosphate hydrolases"/>
    <property type="match status" value="2"/>
</dbReference>
<dbReference type="PANTHER" id="PTHR30612:SF0">
    <property type="entry name" value="CHLOROPLAST PROTEIN-TRANSPORTING ATPASE"/>
    <property type="match status" value="1"/>
</dbReference>
<protein>
    <recommendedName>
        <fullName evidence="15 16">Protein translocase subunit SecA</fullName>
        <ecNumber evidence="15">7.4.2.8</ecNumber>
    </recommendedName>
</protein>
<dbReference type="GO" id="GO:0005829">
    <property type="term" value="C:cytosol"/>
    <property type="evidence" value="ECO:0007669"/>
    <property type="project" value="TreeGrafter"/>
</dbReference>
<dbReference type="Pfam" id="PF01043">
    <property type="entry name" value="SecA_PP_bind"/>
    <property type="match status" value="1"/>
</dbReference>
<feature type="domain" description="Helicase ATP-binding" evidence="18">
    <location>
        <begin position="87"/>
        <end position="289"/>
    </location>
</feature>
<keyword evidence="10 15" id="KW-0067">ATP-binding</keyword>
<dbReference type="GO" id="GO:0006605">
    <property type="term" value="P:protein targeting"/>
    <property type="evidence" value="ECO:0007669"/>
    <property type="project" value="UniProtKB-UniRule"/>
</dbReference>
<dbReference type="GO" id="GO:0008564">
    <property type="term" value="F:protein-exporting ATPase activity"/>
    <property type="evidence" value="ECO:0007669"/>
    <property type="project" value="UniProtKB-EC"/>
</dbReference>
<evidence type="ECO:0000259" key="19">
    <source>
        <dbReference type="PROSITE" id="PS51194"/>
    </source>
</evidence>
<evidence type="ECO:0000256" key="16">
    <source>
        <dbReference type="RuleBase" id="RU003874"/>
    </source>
</evidence>
<comment type="subcellular location">
    <subcellularLocation>
        <location evidence="15">Cell membrane</location>
        <topology evidence="15">Peripheral membrane protein</topology>
        <orientation evidence="15">Cytoplasmic side</orientation>
    </subcellularLocation>
    <subcellularLocation>
        <location evidence="15">Cytoplasm</location>
    </subcellularLocation>
    <subcellularLocation>
        <location evidence="2">Membrane</location>
        <topology evidence="2">Peripheral membrane protein</topology>
    </subcellularLocation>
    <text evidence="15">Distribution is 50-50.</text>
</comment>
<keyword evidence="9" id="KW-0862">Zinc</keyword>
<dbReference type="SUPFAM" id="SSF81767">
    <property type="entry name" value="Pre-protein crosslinking domain of SecA"/>
    <property type="match status" value="1"/>
</dbReference>
<dbReference type="PROSITE" id="PS51192">
    <property type="entry name" value="HELICASE_ATP_BIND_1"/>
    <property type="match status" value="1"/>
</dbReference>
<keyword evidence="11 15" id="KW-0653">Protein transport</keyword>
<reference evidence="21 22" key="1">
    <citation type="journal article" date="2016" name="Nat. Commun.">
        <title>Thousands of microbial genomes shed light on interconnected biogeochemical processes in an aquifer system.</title>
        <authorList>
            <person name="Anantharaman K."/>
            <person name="Brown C.T."/>
            <person name="Hug L.A."/>
            <person name="Sharon I."/>
            <person name="Castelle C.J."/>
            <person name="Probst A.J."/>
            <person name="Thomas B.C."/>
            <person name="Singh A."/>
            <person name="Wilkins M.J."/>
            <person name="Karaoz U."/>
            <person name="Brodie E.L."/>
            <person name="Williams K.H."/>
            <person name="Hubbard S.S."/>
            <person name="Banfield J.F."/>
        </authorList>
    </citation>
    <scope>NUCLEOTIDE SEQUENCE [LARGE SCALE GENOMIC DNA]</scope>
</reference>
<evidence type="ECO:0000256" key="3">
    <source>
        <dbReference type="ARBA" id="ARBA00007650"/>
    </source>
</evidence>
<dbReference type="CDD" id="cd18803">
    <property type="entry name" value="SF2_C_secA"/>
    <property type="match status" value="1"/>
</dbReference>
<dbReference type="InterPro" id="IPR004027">
    <property type="entry name" value="SEC_C_motif"/>
</dbReference>
<dbReference type="InterPro" id="IPR000185">
    <property type="entry name" value="SecA"/>
</dbReference>
<evidence type="ECO:0000313" key="21">
    <source>
        <dbReference type="EMBL" id="OGH87642.1"/>
    </source>
</evidence>
<dbReference type="PROSITE" id="PS51194">
    <property type="entry name" value="HELICASE_CTER"/>
    <property type="match status" value="1"/>
</dbReference>
<dbReference type="Pfam" id="PF07517">
    <property type="entry name" value="SecA_DEAD"/>
    <property type="match status" value="1"/>
</dbReference>
<evidence type="ECO:0000256" key="9">
    <source>
        <dbReference type="ARBA" id="ARBA00022833"/>
    </source>
</evidence>
<keyword evidence="13 15" id="KW-0811">Translocation</keyword>
<gene>
    <name evidence="15" type="primary">secA</name>
    <name evidence="21" type="ORF">A3J93_03935</name>
</gene>
<dbReference type="SMART" id="SM00958">
    <property type="entry name" value="SecA_PP_bind"/>
    <property type="match status" value="1"/>
</dbReference>
<evidence type="ECO:0000256" key="12">
    <source>
        <dbReference type="ARBA" id="ARBA00022967"/>
    </source>
</evidence>
<feature type="domain" description="SecA family profile" evidence="20">
    <location>
        <begin position="1"/>
        <end position="623"/>
    </location>
</feature>
<dbReference type="PANTHER" id="PTHR30612">
    <property type="entry name" value="SECA INNER MEMBRANE COMPONENT OF SEC PROTEIN SECRETION SYSTEM"/>
    <property type="match status" value="1"/>
</dbReference>
<comment type="similarity">
    <text evidence="3 15 16">Belongs to the SecA family.</text>
</comment>
<proteinExistence type="inferred from homology"/>
<dbReference type="FunFam" id="3.90.1440.10:FF:000002">
    <property type="entry name" value="Protein translocase subunit SecA"/>
    <property type="match status" value="1"/>
</dbReference>
<evidence type="ECO:0000256" key="6">
    <source>
        <dbReference type="ARBA" id="ARBA00022490"/>
    </source>
</evidence>
<evidence type="ECO:0000256" key="2">
    <source>
        <dbReference type="ARBA" id="ARBA00004170"/>
    </source>
</evidence>
<feature type="compositionally biased region" description="Basic and acidic residues" evidence="17">
    <location>
        <begin position="693"/>
        <end position="706"/>
    </location>
</feature>
<evidence type="ECO:0000256" key="8">
    <source>
        <dbReference type="ARBA" id="ARBA00022741"/>
    </source>
</evidence>
<feature type="binding site" evidence="15">
    <location>
        <position position="536"/>
    </location>
    <ligand>
        <name>ATP</name>
        <dbReference type="ChEBI" id="CHEBI:30616"/>
    </ligand>
</feature>
<dbReference type="NCBIfam" id="TIGR00963">
    <property type="entry name" value="secA"/>
    <property type="match status" value="1"/>
</dbReference>
<keyword evidence="7" id="KW-0479">Metal-binding</keyword>
<dbReference type="GO" id="GO:0046872">
    <property type="term" value="F:metal ion binding"/>
    <property type="evidence" value="ECO:0007669"/>
    <property type="project" value="UniProtKB-KW"/>
</dbReference>
<dbReference type="InterPro" id="IPR001650">
    <property type="entry name" value="Helicase_C-like"/>
</dbReference>
<comment type="function">
    <text evidence="15">Part of the Sec protein translocase complex. Interacts with the SecYEG preprotein conducting channel. Has a central role in coupling the hydrolysis of ATP to the transfer of proteins into and across the cell membrane, serving as an ATP-driven molecular motor driving the stepwise translocation of polypeptide chains across the membrane.</text>
</comment>
<evidence type="ECO:0000256" key="11">
    <source>
        <dbReference type="ARBA" id="ARBA00022927"/>
    </source>
</evidence>
<keyword evidence="4 15" id="KW-0813">Transport</keyword>
<dbReference type="GO" id="GO:0065002">
    <property type="term" value="P:intracellular protein transmembrane transport"/>
    <property type="evidence" value="ECO:0007669"/>
    <property type="project" value="UniProtKB-UniRule"/>
</dbReference>